<reference evidence="4 5" key="1">
    <citation type="submission" date="2016-07" db="EMBL/GenBank/DDBJ databases">
        <title>Draft genome sequence of Prauserella sp. YIM 121212, isolated from alkaline soil.</title>
        <authorList>
            <person name="Ruckert C."/>
            <person name="Albersmeier A."/>
            <person name="Jiang C.-L."/>
            <person name="Jiang Y."/>
            <person name="Kalinowski J."/>
            <person name="Schneider O."/>
            <person name="Winkler A."/>
            <person name="Zotchev S.B."/>
        </authorList>
    </citation>
    <scope>NUCLEOTIDE SEQUENCE [LARGE SCALE GENOMIC DNA]</scope>
    <source>
        <strain evidence="4 5">YIM 121212</strain>
    </source>
</reference>
<dbReference type="RefSeq" id="WP_110334785.1">
    <property type="nucleotide sequence ID" value="NZ_JBHVKT010000074.1"/>
</dbReference>
<dbReference type="Proteomes" id="UP000247892">
    <property type="component" value="Unassembled WGS sequence"/>
</dbReference>
<dbReference type="InterPro" id="IPR050832">
    <property type="entry name" value="Bact_Acetyltransf"/>
</dbReference>
<dbReference type="Pfam" id="PF00583">
    <property type="entry name" value="Acetyltransf_1"/>
    <property type="match status" value="1"/>
</dbReference>
<evidence type="ECO:0000256" key="2">
    <source>
        <dbReference type="ARBA" id="ARBA00023315"/>
    </source>
</evidence>
<dbReference type="SUPFAM" id="SSF55729">
    <property type="entry name" value="Acyl-CoA N-acyltransferases (Nat)"/>
    <property type="match status" value="1"/>
</dbReference>
<dbReference type="GO" id="GO:0016747">
    <property type="term" value="F:acyltransferase activity, transferring groups other than amino-acyl groups"/>
    <property type="evidence" value="ECO:0007669"/>
    <property type="project" value="InterPro"/>
</dbReference>
<accession>A0A318MFL2</accession>
<evidence type="ECO:0000259" key="3">
    <source>
        <dbReference type="PROSITE" id="PS51186"/>
    </source>
</evidence>
<keyword evidence="1 4" id="KW-0808">Transferase</keyword>
<dbReference type="CDD" id="cd04301">
    <property type="entry name" value="NAT_SF"/>
    <property type="match status" value="1"/>
</dbReference>
<dbReference type="OrthoDB" id="149709at2"/>
<dbReference type="AlphaFoldDB" id="A0A318MFL2"/>
<dbReference type="Gene3D" id="3.40.630.30">
    <property type="match status" value="1"/>
</dbReference>
<organism evidence="4 5">
    <name type="scientific">Prauserella flavalba</name>
    <dbReference type="NCBI Taxonomy" id="1477506"/>
    <lineage>
        <taxon>Bacteria</taxon>
        <taxon>Bacillati</taxon>
        <taxon>Actinomycetota</taxon>
        <taxon>Actinomycetes</taxon>
        <taxon>Pseudonocardiales</taxon>
        <taxon>Pseudonocardiaceae</taxon>
        <taxon>Prauserella</taxon>
    </lineage>
</organism>
<feature type="domain" description="N-acetyltransferase" evidence="3">
    <location>
        <begin position="146"/>
        <end position="309"/>
    </location>
</feature>
<keyword evidence="5" id="KW-1185">Reference proteome</keyword>
<evidence type="ECO:0000313" key="5">
    <source>
        <dbReference type="Proteomes" id="UP000247892"/>
    </source>
</evidence>
<keyword evidence="2" id="KW-0012">Acyltransferase</keyword>
<dbReference type="InterPro" id="IPR000182">
    <property type="entry name" value="GNAT_dom"/>
</dbReference>
<dbReference type="PANTHER" id="PTHR43877">
    <property type="entry name" value="AMINOALKYLPHOSPHONATE N-ACETYLTRANSFERASE-RELATED-RELATED"/>
    <property type="match status" value="1"/>
</dbReference>
<gene>
    <name evidence="4" type="ORF">BA062_04715</name>
</gene>
<dbReference type="InterPro" id="IPR016181">
    <property type="entry name" value="Acyl_CoA_acyltransferase"/>
</dbReference>
<dbReference type="PROSITE" id="PS51186">
    <property type="entry name" value="GNAT"/>
    <property type="match status" value="1"/>
</dbReference>
<protein>
    <submittedName>
        <fullName evidence="4">Acetyltransferase</fullName>
    </submittedName>
</protein>
<evidence type="ECO:0000256" key="1">
    <source>
        <dbReference type="ARBA" id="ARBA00022679"/>
    </source>
</evidence>
<sequence>MEIDAIAAEHAKRLAAADALLPKPSPLNPEGGTRLTTRDGMALATRSRVEPGTPEALWRPLTEYRLDVRLGGTDPGAAFGSLLTEWDRLLEETEATDWDSAAVVTRPSRDTVGTGELLRRGFAPTRVLAVRPADRLASGPPAVPGVRIRQAEPSELATLVRLQLELRQYDAQFGLVTRREDEERAITDATRGLLADAGAAVPSLWIAELYGKPLGFVHVELPPAADWISGYVAVERAGYLASMHVAEEARSTGVGSALAAHVHQLFDEAGMDAVLLHHALASPRSTPFWYAQGYRPLWTSWYRRPAARG</sequence>
<proteinExistence type="predicted"/>
<name>A0A318MFL2_9PSEU</name>
<comment type="caution">
    <text evidence="4">The sequence shown here is derived from an EMBL/GenBank/DDBJ whole genome shotgun (WGS) entry which is preliminary data.</text>
</comment>
<dbReference type="EMBL" id="MASU01000002">
    <property type="protein sequence ID" value="PXY37910.1"/>
    <property type="molecule type" value="Genomic_DNA"/>
</dbReference>
<evidence type="ECO:0000313" key="4">
    <source>
        <dbReference type="EMBL" id="PXY37910.1"/>
    </source>
</evidence>